<dbReference type="SUPFAM" id="SSF55620">
    <property type="entry name" value="Tetrahydrobiopterin biosynthesis enzymes-like"/>
    <property type="match status" value="1"/>
</dbReference>
<dbReference type="GO" id="GO:0070497">
    <property type="term" value="F:6-carboxytetrahydropterin synthase activity"/>
    <property type="evidence" value="ECO:0007669"/>
    <property type="project" value="UniProtKB-EC"/>
</dbReference>
<evidence type="ECO:0000256" key="5">
    <source>
        <dbReference type="ARBA" id="ARBA00018141"/>
    </source>
</evidence>
<comment type="catalytic activity">
    <reaction evidence="10">
        <text>7,8-dihydroneopterin 3'-triphosphate + H2O = 6-carboxy-5,6,7,8-tetrahydropterin + triphosphate + acetaldehyde + 2 H(+)</text>
        <dbReference type="Rhea" id="RHEA:27966"/>
        <dbReference type="ChEBI" id="CHEBI:15343"/>
        <dbReference type="ChEBI" id="CHEBI:15377"/>
        <dbReference type="ChEBI" id="CHEBI:15378"/>
        <dbReference type="ChEBI" id="CHEBI:18036"/>
        <dbReference type="ChEBI" id="CHEBI:58462"/>
        <dbReference type="ChEBI" id="CHEBI:61032"/>
        <dbReference type="EC" id="4.1.2.50"/>
    </reaction>
</comment>
<dbReference type="KEGG" id="ttz:FHG85_03565"/>
<keyword evidence="6" id="KW-0479">Metal-binding</keyword>
<reference evidence="11 12" key="1">
    <citation type="submission" date="2019-07" db="EMBL/GenBank/DDBJ databases">
        <title>Thalassofilum flectens gen. nov., sp. nov., a novel moderate thermophilic anaerobe from a shallow sea hot spring in Kunashir Island (Russia), representing a new family in the order Bacteroidales, and proposal of Thalassofilacea fam. nov.</title>
        <authorList>
            <person name="Kochetkova T.V."/>
            <person name="Podosokorskaya O.A."/>
            <person name="Novikov A."/>
            <person name="Elcheninov A.G."/>
            <person name="Toshchakov S.V."/>
            <person name="Kublanov I.V."/>
        </authorList>
    </citation>
    <scope>NUCLEOTIDE SEQUENCE [LARGE SCALE GENOMIC DNA]</scope>
    <source>
        <strain evidence="11 12">38-H</strain>
    </source>
</reference>
<evidence type="ECO:0000256" key="2">
    <source>
        <dbReference type="ARBA" id="ARBA00005061"/>
    </source>
</evidence>
<keyword evidence="7" id="KW-0862">Zinc</keyword>
<evidence type="ECO:0000256" key="3">
    <source>
        <dbReference type="ARBA" id="ARBA00008900"/>
    </source>
</evidence>
<dbReference type="Pfam" id="PF01242">
    <property type="entry name" value="PTPS"/>
    <property type="match status" value="1"/>
</dbReference>
<proteinExistence type="inferred from homology"/>
<comment type="similarity">
    <text evidence="3">Belongs to the PTPS family. QueD subfamily.</text>
</comment>
<organism evidence="11 12">
    <name type="scientific">Tenuifilum thalassicum</name>
    <dbReference type="NCBI Taxonomy" id="2590900"/>
    <lineage>
        <taxon>Bacteria</taxon>
        <taxon>Pseudomonadati</taxon>
        <taxon>Bacteroidota</taxon>
        <taxon>Bacteroidia</taxon>
        <taxon>Bacteroidales</taxon>
        <taxon>Tenuifilaceae</taxon>
        <taxon>Tenuifilum</taxon>
    </lineage>
</organism>
<dbReference type="PANTHER" id="PTHR12589">
    <property type="entry name" value="PYRUVOYL TETRAHYDROBIOPTERIN SYNTHASE"/>
    <property type="match status" value="1"/>
</dbReference>
<evidence type="ECO:0000256" key="1">
    <source>
        <dbReference type="ARBA" id="ARBA00001947"/>
    </source>
</evidence>
<accession>A0A7D4BR43</accession>
<dbReference type="AlphaFoldDB" id="A0A7D4BR43"/>
<dbReference type="UniPathway" id="UPA00391"/>
<dbReference type="EMBL" id="CP041345">
    <property type="protein sequence ID" value="QKG79381.1"/>
    <property type="molecule type" value="Genomic_DNA"/>
</dbReference>
<dbReference type="Gene3D" id="3.30.479.10">
    <property type="entry name" value="6-pyruvoyl tetrahydropterin synthase/QueD"/>
    <property type="match status" value="1"/>
</dbReference>
<dbReference type="EC" id="4.1.2.50" evidence="4"/>
<protein>
    <recommendedName>
        <fullName evidence="5">6-carboxy-5,6,7,8-tetrahydropterin synthase</fullName>
        <ecNumber evidence="4">4.1.2.50</ecNumber>
    </recommendedName>
    <alternativeName>
        <fullName evidence="9">Queuosine biosynthesis protein QueD</fullName>
    </alternativeName>
</protein>
<evidence type="ECO:0000256" key="7">
    <source>
        <dbReference type="ARBA" id="ARBA00022833"/>
    </source>
</evidence>
<keyword evidence="12" id="KW-1185">Reference proteome</keyword>
<sequence>MPTVYLTRRERFSSAHRLFKSELSDEENLELFGQCSHPNWHGHNYELFVTVKGNVNPSLGYVVNLKKISEIIRTHIIQKLDHKNINVDVDFMKGVLATTENLAIGIWKELEVPIQKIGATLHCVKIKETENNFVEYYGD</sequence>
<dbReference type="PANTHER" id="PTHR12589:SF7">
    <property type="entry name" value="6-PYRUVOYL TETRAHYDROBIOPTERIN SYNTHASE"/>
    <property type="match status" value="1"/>
</dbReference>
<comment type="cofactor">
    <cofactor evidence="1">
        <name>Zn(2+)</name>
        <dbReference type="ChEBI" id="CHEBI:29105"/>
    </cofactor>
</comment>
<dbReference type="InterPro" id="IPR038418">
    <property type="entry name" value="6-PTP_synth/QueD_sf"/>
</dbReference>
<dbReference type="InterPro" id="IPR007115">
    <property type="entry name" value="6-PTP_synth/QueD"/>
</dbReference>
<evidence type="ECO:0000256" key="8">
    <source>
        <dbReference type="ARBA" id="ARBA00023239"/>
    </source>
</evidence>
<evidence type="ECO:0000256" key="10">
    <source>
        <dbReference type="ARBA" id="ARBA00048807"/>
    </source>
</evidence>
<name>A0A7D4BR43_9BACT</name>
<evidence type="ECO:0000256" key="4">
    <source>
        <dbReference type="ARBA" id="ARBA00012982"/>
    </source>
</evidence>
<comment type="pathway">
    <text evidence="2">Purine metabolism; 7-cyano-7-deazaguanine biosynthesis.</text>
</comment>
<dbReference type="FunFam" id="3.30.479.10:FF:000003">
    <property type="entry name" value="6-pyruvoyl tetrahydrobiopterin synthase"/>
    <property type="match status" value="1"/>
</dbReference>
<keyword evidence="8" id="KW-0456">Lyase</keyword>
<gene>
    <name evidence="11" type="ORF">FHG85_03565</name>
</gene>
<evidence type="ECO:0000256" key="9">
    <source>
        <dbReference type="ARBA" id="ARBA00031449"/>
    </source>
</evidence>
<evidence type="ECO:0000313" key="11">
    <source>
        <dbReference type="EMBL" id="QKG79381.1"/>
    </source>
</evidence>
<evidence type="ECO:0000256" key="6">
    <source>
        <dbReference type="ARBA" id="ARBA00022723"/>
    </source>
</evidence>
<dbReference type="Proteomes" id="UP000500961">
    <property type="component" value="Chromosome"/>
</dbReference>
<dbReference type="GO" id="GO:0046872">
    <property type="term" value="F:metal ion binding"/>
    <property type="evidence" value="ECO:0007669"/>
    <property type="project" value="UniProtKB-KW"/>
</dbReference>
<dbReference type="RefSeq" id="WP_173073067.1">
    <property type="nucleotide sequence ID" value="NZ_CP041345.1"/>
</dbReference>
<evidence type="ECO:0000313" key="12">
    <source>
        <dbReference type="Proteomes" id="UP000500961"/>
    </source>
</evidence>